<evidence type="ECO:0000313" key="3">
    <source>
        <dbReference type="Proteomes" id="UP000178873"/>
    </source>
</evidence>
<gene>
    <name evidence="2" type="ORF">A2664_04145</name>
</gene>
<name>A0A1G2M403_9BACT</name>
<sequence length="113" mass="13306">MKTDHRSERILSLIARFSAEYIARETGGHSLITVTRVELSDTLKYATIFFTVYPESEEEAALKFLQRRTNDMRGYIDEHVRMAQVPRLKCEIDWGEKNRQKIEDISAKDQKRK</sequence>
<dbReference type="InterPro" id="IPR015946">
    <property type="entry name" value="KH_dom-like_a/b"/>
</dbReference>
<evidence type="ECO:0000256" key="1">
    <source>
        <dbReference type="ARBA" id="ARBA00022517"/>
    </source>
</evidence>
<organism evidence="2 3">
    <name type="scientific">Candidatus Taylorbacteria bacterium RIFCSPHIGHO2_01_FULL_46_22b</name>
    <dbReference type="NCBI Taxonomy" id="1802301"/>
    <lineage>
        <taxon>Bacteria</taxon>
        <taxon>Candidatus Tayloriibacteriota</taxon>
    </lineage>
</organism>
<reference evidence="2 3" key="1">
    <citation type="journal article" date="2016" name="Nat. Commun.">
        <title>Thousands of microbial genomes shed light on interconnected biogeochemical processes in an aquifer system.</title>
        <authorList>
            <person name="Anantharaman K."/>
            <person name="Brown C.T."/>
            <person name="Hug L.A."/>
            <person name="Sharon I."/>
            <person name="Castelle C.J."/>
            <person name="Probst A.J."/>
            <person name="Thomas B.C."/>
            <person name="Singh A."/>
            <person name="Wilkins M.J."/>
            <person name="Karaoz U."/>
            <person name="Brodie E.L."/>
            <person name="Williams K.H."/>
            <person name="Hubbard S.S."/>
            <person name="Banfield J.F."/>
        </authorList>
    </citation>
    <scope>NUCLEOTIDE SEQUENCE [LARGE SCALE GENOMIC DNA]</scope>
</reference>
<dbReference type="InterPro" id="IPR023799">
    <property type="entry name" value="RbfA_dom_sf"/>
</dbReference>
<evidence type="ECO:0008006" key="4">
    <source>
        <dbReference type="Google" id="ProtNLM"/>
    </source>
</evidence>
<dbReference type="Gene3D" id="3.30.300.20">
    <property type="match status" value="1"/>
</dbReference>
<comment type="caution">
    <text evidence="2">The sequence shown here is derived from an EMBL/GenBank/DDBJ whole genome shotgun (WGS) entry which is preliminary data.</text>
</comment>
<protein>
    <recommendedName>
        <fullName evidence="4">Ribosome-binding factor A</fullName>
    </recommendedName>
</protein>
<accession>A0A1G2M403</accession>
<evidence type="ECO:0000313" key="2">
    <source>
        <dbReference type="EMBL" id="OHA17771.1"/>
    </source>
</evidence>
<dbReference type="Proteomes" id="UP000178873">
    <property type="component" value="Unassembled WGS sequence"/>
</dbReference>
<dbReference type="InterPro" id="IPR000238">
    <property type="entry name" value="RbfA"/>
</dbReference>
<dbReference type="Pfam" id="PF02033">
    <property type="entry name" value="RBFA"/>
    <property type="match status" value="1"/>
</dbReference>
<proteinExistence type="predicted"/>
<dbReference type="SUPFAM" id="SSF89919">
    <property type="entry name" value="Ribosome-binding factor A, RbfA"/>
    <property type="match status" value="1"/>
</dbReference>
<dbReference type="AlphaFoldDB" id="A0A1G2M403"/>
<keyword evidence="1" id="KW-0690">Ribosome biogenesis</keyword>
<dbReference type="STRING" id="1802301.A2664_04145"/>
<dbReference type="EMBL" id="MHRF01000013">
    <property type="protein sequence ID" value="OHA17771.1"/>
    <property type="molecule type" value="Genomic_DNA"/>
</dbReference>
<dbReference type="GO" id="GO:0006364">
    <property type="term" value="P:rRNA processing"/>
    <property type="evidence" value="ECO:0007669"/>
    <property type="project" value="InterPro"/>
</dbReference>